<organism evidence="6 7">
    <name type="scientific">Dendroctonus ponderosae</name>
    <name type="common">Mountain pine beetle</name>
    <dbReference type="NCBI Taxonomy" id="77166"/>
    <lineage>
        <taxon>Eukaryota</taxon>
        <taxon>Metazoa</taxon>
        <taxon>Ecdysozoa</taxon>
        <taxon>Arthropoda</taxon>
        <taxon>Hexapoda</taxon>
        <taxon>Insecta</taxon>
        <taxon>Pterygota</taxon>
        <taxon>Neoptera</taxon>
        <taxon>Endopterygota</taxon>
        <taxon>Coleoptera</taxon>
        <taxon>Polyphaga</taxon>
        <taxon>Cucujiformia</taxon>
        <taxon>Curculionidae</taxon>
        <taxon>Scolytinae</taxon>
        <taxon>Dendroctonus</taxon>
    </lineage>
</organism>
<keyword evidence="4" id="KW-0732">Signal</keyword>
<evidence type="ECO:0000313" key="7">
    <source>
        <dbReference type="Proteomes" id="UP000019118"/>
    </source>
</evidence>
<dbReference type="FunFam" id="4.10.410.10:FF:000020">
    <property type="entry name" value="Collagen, type VI, alpha 3"/>
    <property type="match status" value="1"/>
</dbReference>
<dbReference type="InterPro" id="IPR050098">
    <property type="entry name" value="TFPI/VKTCI-like"/>
</dbReference>
<dbReference type="InterPro" id="IPR002223">
    <property type="entry name" value="Kunitz_BPTI"/>
</dbReference>
<accession>A0AAR5Q9C4</accession>
<dbReference type="PANTHER" id="PTHR10083">
    <property type="entry name" value="KUNITZ-TYPE PROTEASE INHIBITOR-RELATED"/>
    <property type="match status" value="1"/>
</dbReference>
<dbReference type="CDD" id="cd00109">
    <property type="entry name" value="Kunitz-type"/>
    <property type="match status" value="1"/>
</dbReference>
<feature type="signal peptide" evidence="4">
    <location>
        <begin position="1"/>
        <end position="22"/>
    </location>
</feature>
<keyword evidence="2" id="KW-0722">Serine protease inhibitor</keyword>
<sequence length="189" mass="21132">MVIALGFLLLFVLASEQLQADAHQLATNGMGSTCDPYSGHTNGSVAFRAQLVGQSTNFAINSTVRTTPTVAAKSRSNVFLREILSESCKFLFWWLLCGVERYSCSDQNLRDPQVPDSNCLKLARRRCLDLPDVMCRLPEMRGHCRALIMRWRYDPETGKCDEFGFGGCDGNSNNFPTRKACMDMCAEVR</sequence>
<dbReference type="PRINTS" id="PR00759">
    <property type="entry name" value="BASICPTASE"/>
</dbReference>
<dbReference type="PROSITE" id="PS50279">
    <property type="entry name" value="BPTI_KUNITZ_2"/>
    <property type="match status" value="1"/>
</dbReference>
<protein>
    <recommendedName>
        <fullName evidence="5">BPTI/Kunitz inhibitor domain-containing protein</fullName>
    </recommendedName>
</protein>
<keyword evidence="3" id="KW-1015">Disulfide bond</keyword>
<dbReference type="AlphaFoldDB" id="A0AAR5Q9C4"/>
<keyword evidence="7" id="KW-1185">Reference proteome</keyword>
<dbReference type="PANTHER" id="PTHR10083:SF328">
    <property type="entry name" value="TISSUE FACTOR PATHWAY INHIBITOR"/>
    <property type="match status" value="1"/>
</dbReference>
<dbReference type="Proteomes" id="UP000019118">
    <property type="component" value="Unassembled WGS sequence"/>
</dbReference>
<evidence type="ECO:0000256" key="2">
    <source>
        <dbReference type="ARBA" id="ARBA00022900"/>
    </source>
</evidence>
<dbReference type="Pfam" id="PF00014">
    <property type="entry name" value="Kunitz_BPTI"/>
    <property type="match status" value="1"/>
</dbReference>
<dbReference type="InterPro" id="IPR036880">
    <property type="entry name" value="Kunitz_BPTI_sf"/>
</dbReference>
<dbReference type="GeneID" id="109544197"/>
<reference evidence="7" key="1">
    <citation type="journal article" date="2013" name="Genome Biol.">
        <title>Draft genome of the mountain pine beetle, Dendroctonus ponderosae Hopkins, a major forest pest.</title>
        <authorList>
            <person name="Keeling C.I."/>
            <person name="Yuen M.M."/>
            <person name="Liao N.Y."/>
            <person name="Docking T.R."/>
            <person name="Chan S.K."/>
            <person name="Taylor G.A."/>
            <person name="Palmquist D.L."/>
            <person name="Jackman S.D."/>
            <person name="Nguyen A."/>
            <person name="Li M."/>
            <person name="Henderson H."/>
            <person name="Janes J.K."/>
            <person name="Zhao Y."/>
            <person name="Pandoh P."/>
            <person name="Moore R."/>
            <person name="Sperling F.A."/>
            <person name="Huber D.P."/>
            <person name="Birol I."/>
            <person name="Jones S.J."/>
            <person name="Bohlmann J."/>
        </authorList>
    </citation>
    <scope>NUCLEOTIDE SEQUENCE</scope>
</reference>
<feature type="chain" id="PRO_5043501807" description="BPTI/Kunitz inhibitor domain-containing protein" evidence="4">
    <location>
        <begin position="23"/>
        <end position="189"/>
    </location>
</feature>
<dbReference type="PROSITE" id="PS00280">
    <property type="entry name" value="BPTI_KUNITZ_1"/>
    <property type="match status" value="1"/>
</dbReference>
<dbReference type="GO" id="GO:0005615">
    <property type="term" value="C:extracellular space"/>
    <property type="evidence" value="ECO:0007669"/>
    <property type="project" value="TreeGrafter"/>
</dbReference>
<feature type="domain" description="BPTI/Kunitz inhibitor" evidence="5">
    <location>
        <begin position="135"/>
        <end position="185"/>
    </location>
</feature>
<dbReference type="SUPFAM" id="SSF57362">
    <property type="entry name" value="BPTI-like"/>
    <property type="match status" value="1"/>
</dbReference>
<evidence type="ECO:0000256" key="1">
    <source>
        <dbReference type="ARBA" id="ARBA00022690"/>
    </source>
</evidence>
<name>A0AAR5Q9C4_DENPD</name>
<reference evidence="6" key="2">
    <citation type="submission" date="2024-08" db="UniProtKB">
        <authorList>
            <consortium name="EnsemblMetazoa"/>
        </authorList>
    </citation>
    <scope>IDENTIFICATION</scope>
</reference>
<proteinExistence type="predicted"/>
<dbReference type="SMART" id="SM00131">
    <property type="entry name" value="KU"/>
    <property type="match status" value="1"/>
</dbReference>
<dbReference type="Gene3D" id="4.10.410.10">
    <property type="entry name" value="Pancreatic trypsin inhibitor Kunitz domain"/>
    <property type="match status" value="1"/>
</dbReference>
<evidence type="ECO:0000259" key="5">
    <source>
        <dbReference type="PROSITE" id="PS50279"/>
    </source>
</evidence>
<evidence type="ECO:0000313" key="6">
    <source>
        <dbReference type="EnsemblMetazoa" id="XP_019769828.1"/>
    </source>
</evidence>
<evidence type="ECO:0000256" key="4">
    <source>
        <dbReference type="SAM" id="SignalP"/>
    </source>
</evidence>
<dbReference type="InterPro" id="IPR020901">
    <property type="entry name" value="Prtase_inh_Kunz-CS"/>
</dbReference>
<dbReference type="EnsemblMetazoa" id="XM_019914269.1">
    <property type="protein sequence ID" value="XP_019769828.1"/>
    <property type="gene ID" value="LOC109544197"/>
</dbReference>
<keyword evidence="1" id="KW-0646">Protease inhibitor</keyword>
<dbReference type="GO" id="GO:0004867">
    <property type="term" value="F:serine-type endopeptidase inhibitor activity"/>
    <property type="evidence" value="ECO:0007669"/>
    <property type="project" value="UniProtKB-KW"/>
</dbReference>
<evidence type="ECO:0000256" key="3">
    <source>
        <dbReference type="ARBA" id="ARBA00023157"/>
    </source>
</evidence>